<dbReference type="Gene3D" id="1.10.10.60">
    <property type="entry name" value="Homeodomain-like"/>
    <property type="match status" value="2"/>
</dbReference>
<dbReference type="InterPro" id="IPR009057">
    <property type="entry name" value="Homeodomain-like_sf"/>
</dbReference>
<feature type="domain" description="HTH araC/xylS-type" evidence="4">
    <location>
        <begin position="142"/>
        <end position="240"/>
    </location>
</feature>
<dbReference type="GO" id="GO:0003700">
    <property type="term" value="F:DNA-binding transcription factor activity"/>
    <property type="evidence" value="ECO:0007669"/>
    <property type="project" value="InterPro"/>
</dbReference>
<keyword evidence="3" id="KW-0804">Transcription</keyword>
<proteinExistence type="predicted"/>
<dbReference type="InterPro" id="IPR020449">
    <property type="entry name" value="Tscrpt_reg_AraC-type_HTH"/>
</dbReference>
<dbReference type="Proteomes" id="UP000028123">
    <property type="component" value="Unassembled WGS sequence"/>
</dbReference>
<dbReference type="AlphaFoldDB" id="A0A081NTP1"/>
<dbReference type="PROSITE" id="PS01124">
    <property type="entry name" value="HTH_ARAC_FAMILY_2"/>
    <property type="match status" value="1"/>
</dbReference>
<keyword evidence="2" id="KW-0238">DNA-binding</keyword>
<evidence type="ECO:0000256" key="1">
    <source>
        <dbReference type="ARBA" id="ARBA00023015"/>
    </source>
</evidence>
<protein>
    <recommendedName>
        <fullName evidence="4">HTH araC/xylS-type domain-containing protein</fullName>
    </recommendedName>
</protein>
<keyword evidence="6" id="KW-1185">Reference proteome</keyword>
<keyword evidence="1" id="KW-0805">Transcription regulation</keyword>
<dbReference type="Pfam" id="PF12833">
    <property type="entry name" value="HTH_18"/>
    <property type="match status" value="1"/>
</dbReference>
<sequence>MPYEDISWNCDDQSCIYLETMNPVEVKCLKFRHRLINNYVLIGKKFSLYNYSASIVYVRGFIIRMENSIKRSLIIRESLDDSYISELISELFRPQSIMNDIVSKLEVNFPKYYRKLCKEESSASGKKAHQETLAGNIDSRLLIINRYIRSNYEKPLTLQQLSEIIQCNPIYLSNTYSRVFKISPMKYCLDLKMKKAKELVLQTSSNINVIAKNLGYVSSSQFANLFKKYYNVTPTEMRAKIIKFEGI</sequence>
<evidence type="ECO:0000313" key="5">
    <source>
        <dbReference type="EMBL" id="KEQ21814.1"/>
    </source>
</evidence>
<evidence type="ECO:0000256" key="2">
    <source>
        <dbReference type="ARBA" id="ARBA00023125"/>
    </source>
</evidence>
<dbReference type="PRINTS" id="PR00032">
    <property type="entry name" value="HTHARAC"/>
</dbReference>
<accession>A0A081NTP1</accession>
<dbReference type="SMART" id="SM00342">
    <property type="entry name" value="HTH_ARAC"/>
    <property type="match status" value="1"/>
</dbReference>
<reference evidence="5 6" key="1">
    <citation type="submission" date="2014-06" db="EMBL/GenBank/DDBJ databases">
        <title>Draft genome sequence of Paenibacillus sp. MSt1.</title>
        <authorList>
            <person name="Aw Y.K."/>
            <person name="Ong K.S."/>
            <person name="Gan H.M."/>
            <person name="Lee S.M."/>
        </authorList>
    </citation>
    <scope>NUCLEOTIDE SEQUENCE [LARGE SCALE GENOMIC DNA]</scope>
    <source>
        <strain evidence="5 6">MSt1</strain>
    </source>
</reference>
<dbReference type="PANTHER" id="PTHR43280:SF28">
    <property type="entry name" value="HTH-TYPE TRANSCRIPTIONAL ACTIVATOR RHAS"/>
    <property type="match status" value="1"/>
</dbReference>
<dbReference type="eggNOG" id="COG2207">
    <property type="taxonomic scope" value="Bacteria"/>
</dbReference>
<dbReference type="GO" id="GO:0043565">
    <property type="term" value="F:sequence-specific DNA binding"/>
    <property type="evidence" value="ECO:0007669"/>
    <property type="project" value="InterPro"/>
</dbReference>
<dbReference type="EMBL" id="JNVM01000059">
    <property type="protein sequence ID" value="KEQ21814.1"/>
    <property type="molecule type" value="Genomic_DNA"/>
</dbReference>
<gene>
    <name evidence="5" type="ORF">ET33_30875</name>
</gene>
<dbReference type="SUPFAM" id="SSF46689">
    <property type="entry name" value="Homeodomain-like"/>
    <property type="match status" value="2"/>
</dbReference>
<comment type="caution">
    <text evidence="5">The sequence shown here is derived from an EMBL/GenBank/DDBJ whole genome shotgun (WGS) entry which is preliminary data.</text>
</comment>
<evidence type="ECO:0000256" key="3">
    <source>
        <dbReference type="ARBA" id="ARBA00023163"/>
    </source>
</evidence>
<evidence type="ECO:0000313" key="6">
    <source>
        <dbReference type="Proteomes" id="UP000028123"/>
    </source>
</evidence>
<organism evidence="5 6">
    <name type="scientific">Paenibacillus tyrfis</name>
    <dbReference type="NCBI Taxonomy" id="1501230"/>
    <lineage>
        <taxon>Bacteria</taxon>
        <taxon>Bacillati</taxon>
        <taxon>Bacillota</taxon>
        <taxon>Bacilli</taxon>
        <taxon>Bacillales</taxon>
        <taxon>Paenibacillaceae</taxon>
        <taxon>Paenibacillus</taxon>
    </lineage>
</organism>
<dbReference type="InterPro" id="IPR018060">
    <property type="entry name" value="HTH_AraC"/>
</dbReference>
<dbReference type="PANTHER" id="PTHR43280">
    <property type="entry name" value="ARAC-FAMILY TRANSCRIPTIONAL REGULATOR"/>
    <property type="match status" value="1"/>
</dbReference>
<name>A0A081NTP1_9BACL</name>
<evidence type="ECO:0000259" key="4">
    <source>
        <dbReference type="PROSITE" id="PS01124"/>
    </source>
</evidence>